<dbReference type="PANTHER" id="PTHR30085">
    <property type="entry name" value="AMINO ACID ABC TRANSPORTER PERMEASE"/>
    <property type="match status" value="1"/>
</dbReference>
<dbReference type="SUPFAM" id="SSF53850">
    <property type="entry name" value="Periplasmic binding protein-like II"/>
    <property type="match status" value="1"/>
</dbReference>
<evidence type="ECO:0000256" key="2">
    <source>
        <dbReference type="ARBA" id="ARBA00022448"/>
    </source>
</evidence>
<dbReference type="EMBL" id="JBEFLD010000003">
    <property type="protein sequence ID" value="MEQ6290295.1"/>
    <property type="molecule type" value="Genomic_DNA"/>
</dbReference>
<evidence type="ECO:0000256" key="4">
    <source>
        <dbReference type="SAM" id="SignalP"/>
    </source>
</evidence>
<dbReference type="Gene3D" id="3.40.190.10">
    <property type="entry name" value="Periplasmic binding protein-like II"/>
    <property type="match status" value="2"/>
</dbReference>
<dbReference type="RefSeq" id="WP_349585662.1">
    <property type="nucleotide sequence ID" value="NZ_JBEFLD010000003.1"/>
</dbReference>
<comment type="caution">
    <text evidence="6">The sequence shown here is derived from an EMBL/GenBank/DDBJ whole genome shotgun (WGS) entry which is preliminary data.</text>
</comment>
<keyword evidence="3 4" id="KW-0732">Signal</keyword>
<evidence type="ECO:0000256" key="1">
    <source>
        <dbReference type="ARBA" id="ARBA00010333"/>
    </source>
</evidence>
<feature type="chain" id="PRO_5047418369" evidence="4">
    <location>
        <begin position="24"/>
        <end position="296"/>
    </location>
</feature>
<evidence type="ECO:0000313" key="6">
    <source>
        <dbReference type="EMBL" id="MEQ6290295.1"/>
    </source>
</evidence>
<evidence type="ECO:0000256" key="3">
    <source>
        <dbReference type="ARBA" id="ARBA00022729"/>
    </source>
</evidence>
<name>A0ABV1M3R5_9NEIS</name>
<evidence type="ECO:0000313" key="7">
    <source>
        <dbReference type="Proteomes" id="UP001433638"/>
    </source>
</evidence>
<accession>A0ABV1M3R5</accession>
<dbReference type="InterPro" id="IPR051455">
    <property type="entry name" value="Bact_solute-bind_prot3"/>
</dbReference>
<organism evidence="6 7">
    <name type="scientific">Vogesella oryzagri</name>
    <dbReference type="NCBI Taxonomy" id="3160864"/>
    <lineage>
        <taxon>Bacteria</taxon>
        <taxon>Pseudomonadati</taxon>
        <taxon>Pseudomonadota</taxon>
        <taxon>Betaproteobacteria</taxon>
        <taxon>Neisseriales</taxon>
        <taxon>Chromobacteriaceae</taxon>
        <taxon>Vogesella</taxon>
    </lineage>
</organism>
<feature type="signal peptide" evidence="4">
    <location>
        <begin position="1"/>
        <end position="23"/>
    </location>
</feature>
<keyword evidence="2" id="KW-0813">Transport</keyword>
<dbReference type="CDD" id="cd13688">
    <property type="entry name" value="PBP2_GltI_DEBP"/>
    <property type="match status" value="1"/>
</dbReference>
<dbReference type="Pfam" id="PF00497">
    <property type="entry name" value="SBP_bac_3"/>
    <property type="match status" value="1"/>
</dbReference>
<feature type="domain" description="Solute-binding protein family 3/N-terminal" evidence="5">
    <location>
        <begin position="35"/>
        <end position="267"/>
    </location>
</feature>
<reference evidence="6" key="1">
    <citation type="submission" date="2024-06" db="EMBL/GenBank/DDBJ databases">
        <title>Genome sequence of Vogesella sp. MAHUQ-64.</title>
        <authorList>
            <person name="Huq M.A."/>
        </authorList>
    </citation>
    <scope>NUCLEOTIDE SEQUENCE</scope>
    <source>
        <strain evidence="6">MAHUQ-64</strain>
    </source>
</reference>
<dbReference type="Proteomes" id="UP001433638">
    <property type="component" value="Unassembled WGS sequence"/>
</dbReference>
<proteinExistence type="inferred from homology"/>
<gene>
    <name evidence="6" type="ORF">ABNW52_06685</name>
</gene>
<comment type="similarity">
    <text evidence="1">Belongs to the bacterial solute-binding protein 3 family.</text>
</comment>
<dbReference type="InterPro" id="IPR001638">
    <property type="entry name" value="Solute-binding_3/MltF_N"/>
</dbReference>
<evidence type="ECO:0000259" key="5">
    <source>
        <dbReference type="SMART" id="SM00062"/>
    </source>
</evidence>
<sequence length="296" mass="32206">MKPPLTLTAILLVGLATSGNVSRADTLQKIADSNRITVSYREAAVPFSYVVNGNNIMGFAVDLTEAVIDDVRRQLKRPALQVAYIPVTSQTRIPMLMNGSYDLECGSTTNNVARNKDVAFSINYFYAGTRVLTNKEANIRSYADLAGKTVATTAGSTNEKVIRQYSEQHGLGMQLLPAKDYAESLALLEQGRAAAVALDDILLYGLRATAANPAALEVVGETLQVEPYACMLRKDDPAFKALVDGAIANLMQSGRFARLYHRWFEMPIPPKGTLLAMPMSAALQANLKTMSDKPER</sequence>
<dbReference type="SMART" id="SM00062">
    <property type="entry name" value="PBPb"/>
    <property type="match status" value="1"/>
</dbReference>
<dbReference type="PANTHER" id="PTHR30085:SF2">
    <property type="entry name" value="GLUTAMATE_ASPARTATE IMPORT SOLUTE-BINDING PROTEIN"/>
    <property type="match status" value="1"/>
</dbReference>
<keyword evidence="7" id="KW-1185">Reference proteome</keyword>
<protein>
    <submittedName>
        <fullName evidence="6">Amino acid ABC transporter substrate-binding protein</fullName>
    </submittedName>
</protein>